<name>A0A814BQ64_9BILA</name>
<evidence type="ECO:0000313" key="2">
    <source>
        <dbReference type="EMBL" id="CAF0932466.1"/>
    </source>
</evidence>
<feature type="region of interest" description="Disordered" evidence="1">
    <location>
        <begin position="76"/>
        <end position="99"/>
    </location>
</feature>
<comment type="caution">
    <text evidence="2">The sequence shown here is derived from an EMBL/GenBank/DDBJ whole genome shotgun (WGS) entry which is preliminary data.</text>
</comment>
<dbReference type="Proteomes" id="UP000663829">
    <property type="component" value="Unassembled WGS sequence"/>
</dbReference>
<protein>
    <submittedName>
        <fullName evidence="2">Uncharacterized protein</fullName>
    </submittedName>
</protein>
<evidence type="ECO:0000313" key="3">
    <source>
        <dbReference type="EMBL" id="CAF3710202.1"/>
    </source>
</evidence>
<dbReference type="EMBL" id="CAJNOQ010002003">
    <property type="protein sequence ID" value="CAF0932466.1"/>
    <property type="molecule type" value="Genomic_DNA"/>
</dbReference>
<dbReference type="Proteomes" id="UP000681722">
    <property type="component" value="Unassembled WGS sequence"/>
</dbReference>
<evidence type="ECO:0000256" key="1">
    <source>
        <dbReference type="SAM" id="MobiDB-lite"/>
    </source>
</evidence>
<dbReference type="EMBL" id="CAJOBC010002003">
    <property type="protein sequence ID" value="CAF3710202.1"/>
    <property type="molecule type" value="Genomic_DNA"/>
</dbReference>
<accession>A0A814BQ64</accession>
<evidence type="ECO:0000313" key="4">
    <source>
        <dbReference type="Proteomes" id="UP000663829"/>
    </source>
</evidence>
<proteinExistence type="predicted"/>
<dbReference type="AlphaFoldDB" id="A0A814BQ64"/>
<reference evidence="2" key="1">
    <citation type="submission" date="2021-02" db="EMBL/GenBank/DDBJ databases">
        <authorList>
            <person name="Nowell W R."/>
        </authorList>
    </citation>
    <scope>NUCLEOTIDE SEQUENCE</scope>
</reference>
<keyword evidence="4" id="KW-1185">Reference proteome</keyword>
<gene>
    <name evidence="2" type="ORF">GPM918_LOCUS10259</name>
    <name evidence="3" type="ORF">SRO942_LOCUS10260</name>
</gene>
<sequence>MQDQRQNSMIQSRQIIIKIPFTNEEKLLVQHFYLQFGSRSSGEIAGEMINNPQVPAAIQQITKTRRERRQQRRCFAITPSPLAETDGEDEKNQSPSPRRTLNTYLIKAAIPNRDAARLCCDVAAAAIKRLQEL</sequence>
<organism evidence="2 4">
    <name type="scientific">Didymodactylos carnosus</name>
    <dbReference type="NCBI Taxonomy" id="1234261"/>
    <lineage>
        <taxon>Eukaryota</taxon>
        <taxon>Metazoa</taxon>
        <taxon>Spiralia</taxon>
        <taxon>Gnathifera</taxon>
        <taxon>Rotifera</taxon>
        <taxon>Eurotatoria</taxon>
        <taxon>Bdelloidea</taxon>
        <taxon>Philodinida</taxon>
        <taxon>Philodinidae</taxon>
        <taxon>Didymodactylos</taxon>
    </lineage>
</organism>